<comment type="caution">
    <text evidence="8">The sequence shown here is derived from an EMBL/GenBank/DDBJ whole genome shotgun (WGS) entry which is preliminary data.</text>
</comment>
<sequence>MLKFSEYRYERPDREAVATAFKEKITAIRNASSLEEQLEVIAAVNKLRSEVETMFQLVYIRHSVNTTDEFYKAEQDFSDEVGPVFQEFVTDYYRALTESTFRDGLEERYGTQLLRTAELALKTFKPEIIEELQLENKLRSEYSQLIASAKIPFDGEERTLSQLTPYTQSTDRDVRRDSSEALYGFMAGNEPELDRIYDELVKVRTTIAHKLGYENYVQLGYDRLGRTDYDAAMVANFRRQVREHIVPVAVRLAERQQARIGVDKLNYYDEGFSFKSGNATPKGDPDWILEQGRQMYREMSPELDEFFKFMSDRELLDLLSKRGKESGGYCTYISEYESPFIFANFNGTSGDIDVLTHEAGHAFQVYMSRGFDIPEYLWPTMEAAEIHSMSMEFLAWPWMELFFKEDTDKYRFDHLASALSFIPYGVSVDEFQHFVYENPEASPAERKAQWREIEKIYRPFRSFDGNDYLERGGAWQKQSHIFQAPFYYIDYTLAQLCAFQFWKRSREDFNTTWQNYLALCRLGGSQSFTSLVASAGLLSPFEEGSVTSVIGEISQWLEGIDDSNL</sequence>
<proteinExistence type="inferred from homology"/>
<dbReference type="NCBIfam" id="TIGR02289">
    <property type="entry name" value="M3_not_pepF"/>
    <property type="match status" value="1"/>
</dbReference>
<evidence type="ECO:0000256" key="1">
    <source>
        <dbReference type="ARBA" id="ARBA00022670"/>
    </source>
</evidence>
<evidence type="ECO:0000256" key="5">
    <source>
        <dbReference type="ARBA" id="ARBA00023049"/>
    </source>
</evidence>
<protein>
    <submittedName>
        <fullName evidence="8">Oligoendopeptidase F</fullName>
    </submittedName>
</protein>
<dbReference type="GO" id="GO:0046872">
    <property type="term" value="F:metal ion binding"/>
    <property type="evidence" value="ECO:0007669"/>
    <property type="project" value="UniProtKB-UniRule"/>
</dbReference>
<comment type="cofactor">
    <cofactor evidence="6">
        <name>Zn(2+)</name>
        <dbReference type="ChEBI" id="CHEBI:29105"/>
    </cofactor>
    <text evidence="6">Binds 1 zinc ion.</text>
</comment>
<dbReference type="GO" id="GO:0004222">
    <property type="term" value="F:metalloendopeptidase activity"/>
    <property type="evidence" value="ECO:0007669"/>
    <property type="project" value="InterPro"/>
</dbReference>
<dbReference type="CDD" id="cd09606">
    <property type="entry name" value="M3B_PepF"/>
    <property type="match status" value="1"/>
</dbReference>
<accession>A0A229NUF2</accession>
<dbReference type="AlphaFoldDB" id="A0A229NUF2"/>
<evidence type="ECO:0000259" key="7">
    <source>
        <dbReference type="Pfam" id="PF01432"/>
    </source>
</evidence>
<evidence type="ECO:0000256" key="4">
    <source>
        <dbReference type="ARBA" id="ARBA00022833"/>
    </source>
</evidence>
<dbReference type="InterPro" id="IPR001567">
    <property type="entry name" value="Pept_M3A_M3B_dom"/>
</dbReference>
<comment type="similarity">
    <text evidence="6">Belongs to the peptidase M3 family.</text>
</comment>
<keyword evidence="2 6" id="KW-0479">Metal-binding</keyword>
<evidence type="ECO:0000256" key="2">
    <source>
        <dbReference type="ARBA" id="ARBA00022723"/>
    </source>
</evidence>
<keyword evidence="3 6" id="KW-0378">Hydrolase</keyword>
<dbReference type="EMBL" id="NMUQ01000003">
    <property type="protein sequence ID" value="OXM13492.1"/>
    <property type="molecule type" value="Genomic_DNA"/>
</dbReference>
<keyword evidence="9" id="KW-1185">Reference proteome</keyword>
<dbReference type="Pfam" id="PF01432">
    <property type="entry name" value="Peptidase_M3"/>
    <property type="match status" value="1"/>
</dbReference>
<dbReference type="SUPFAM" id="SSF55486">
    <property type="entry name" value="Metalloproteases ('zincins'), catalytic domain"/>
    <property type="match status" value="1"/>
</dbReference>
<reference evidence="8 9" key="1">
    <citation type="submission" date="2017-07" db="EMBL/GenBank/DDBJ databases">
        <title>Paenibacillus herberti R33 genome sequencing and assembly.</title>
        <authorList>
            <person name="Su W."/>
        </authorList>
    </citation>
    <scope>NUCLEOTIDE SEQUENCE [LARGE SCALE GENOMIC DNA]</scope>
    <source>
        <strain evidence="8 9">R33</strain>
    </source>
</reference>
<evidence type="ECO:0000256" key="6">
    <source>
        <dbReference type="RuleBase" id="RU003435"/>
    </source>
</evidence>
<gene>
    <name evidence="8" type="ORF">CGZ75_20845</name>
</gene>
<name>A0A229NUF2_9BACL</name>
<keyword evidence="5 6" id="KW-0482">Metalloprotease</keyword>
<keyword evidence="4 6" id="KW-0862">Zinc</keyword>
<dbReference type="InterPro" id="IPR011976">
    <property type="entry name" value="Pept_M3B_oligopep-rel"/>
</dbReference>
<dbReference type="GO" id="GO:0006508">
    <property type="term" value="P:proteolysis"/>
    <property type="evidence" value="ECO:0007669"/>
    <property type="project" value="UniProtKB-KW"/>
</dbReference>
<feature type="domain" description="Peptidase M3A/M3B catalytic" evidence="7">
    <location>
        <begin position="312"/>
        <end position="543"/>
    </location>
</feature>
<keyword evidence="1 6" id="KW-0645">Protease</keyword>
<evidence type="ECO:0000256" key="3">
    <source>
        <dbReference type="ARBA" id="ARBA00022801"/>
    </source>
</evidence>
<organism evidence="8 9">
    <name type="scientific">Paenibacillus herberti</name>
    <dbReference type="NCBI Taxonomy" id="1619309"/>
    <lineage>
        <taxon>Bacteria</taxon>
        <taxon>Bacillati</taxon>
        <taxon>Bacillota</taxon>
        <taxon>Bacilli</taxon>
        <taxon>Bacillales</taxon>
        <taxon>Paenibacillaceae</taxon>
        <taxon>Paenibacillus</taxon>
    </lineage>
</organism>
<dbReference type="Proteomes" id="UP000215145">
    <property type="component" value="Unassembled WGS sequence"/>
</dbReference>
<dbReference type="RefSeq" id="WP_089526197.1">
    <property type="nucleotide sequence ID" value="NZ_NMUQ01000003.1"/>
</dbReference>
<evidence type="ECO:0000313" key="8">
    <source>
        <dbReference type="EMBL" id="OXM13492.1"/>
    </source>
</evidence>
<dbReference type="Gene3D" id="1.10.1370.30">
    <property type="match status" value="1"/>
</dbReference>
<evidence type="ECO:0000313" key="9">
    <source>
        <dbReference type="Proteomes" id="UP000215145"/>
    </source>
</evidence>
<dbReference type="OrthoDB" id="9762795at2"/>